<dbReference type="EMBL" id="QYRP01000002">
    <property type="protein sequence ID" value="RJS44803.1"/>
    <property type="molecule type" value="Genomic_DNA"/>
</dbReference>
<dbReference type="InterPro" id="IPR023346">
    <property type="entry name" value="Lysozyme-like_dom_sf"/>
</dbReference>
<dbReference type="InterPro" id="IPR018392">
    <property type="entry name" value="LysM"/>
</dbReference>
<evidence type="ECO:0000313" key="5">
    <source>
        <dbReference type="Proteomes" id="UP000276542"/>
    </source>
</evidence>
<feature type="domain" description="LysM" evidence="3">
    <location>
        <begin position="56"/>
        <end position="100"/>
    </location>
</feature>
<dbReference type="PANTHER" id="PTHR37423:SF2">
    <property type="entry name" value="MEMBRANE-BOUND LYTIC MUREIN TRANSGLYCOSYLASE C"/>
    <property type="match status" value="1"/>
</dbReference>
<evidence type="ECO:0000256" key="1">
    <source>
        <dbReference type="SAM" id="MobiDB-lite"/>
    </source>
</evidence>
<dbReference type="CDD" id="cd00254">
    <property type="entry name" value="LT-like"/>
    <property type="match status" value="1"/>
</dbReference>
<gene>
    <name evidence="4" type="ORF">D4739_00145</name>
</gene>
<comment type="caution">
    <text evidence="4">The sequence shown here is derived from an EMBL/GenBank/DDBJ whole genome shotgun (WGS) entry which is preliminary data.</text>
</comment>
<dbReference type="InterPro" id="IPR008258">
    <property type="entry name" value="Transglycosylase_SLT_dom_1"/>
</dbReference>
<reference evidence="5" key="1">
    <citation type="submission" date="2018-09" db="EMBL/GenBank/DDBJ databases">
        <authorList>
            <person name="Zhu H."/>
        </authorList>
    </citation>
    <scope>NUCLEOTIDE SEQUENCE [LARGE SCALE GENOMIC DNA]</scope>
    <source>
        <strain evidence="5">K1W22B-1</strain>
    </source>
</reference>
<organism evidence="4 5">
    <name type="scientific">Nocardioides cavernaquae</name>
    <dbReference type="NCBI Taxonomy" id="2321396"/>
    <lineage>
        <taxon>Bacteria</taxon>
        <taxon>Bacillati</taxon>
        <taxon>Actinomycetota</taxon>
        <taxon>Actinomycetes</taxon>
        <taxon>Propionibacteriales</taxon>
        <taxon>Nocardioidaceae</taxon>
        <taxon>Nocardioides</taxon>
    </lineage>
</organism>
<dbReference type="InterPro" id="IPR036779">
    <property type="entry name" value="LysM_dom_sf"/>
</dbReference>
<dbReference type="RefSeq" id="WP_120058546.1">
    <property type="nucleotide sequence ID" value="NZ_QYRP01000002.1"/>
</dbReference>
<protein>
    <submittedName>
        <fullName evidence="4">LysM peptidoglycan-binding domain-containing protein</fullName>
    </submittedName>
</protein>
<dbReference type="CDD" id="cd00118">
    <property type="entry name" value="LysM"/>
    <property type="match status" value="1"/>
</dbReference>
<dbReference type="Pfam" id="PF01464">
    <property type="entry name" value="SLT"/>
    <property type="match status" value="1"/>
</dbReference>
<sequence length="274" mass="29566">MTSTRVRSLTATLTTTLATGLIATGLTLATSPAGAAPALAAAPTTDTGFPGPRNLVGHVVRPGETASGLAVRYHAWTAELIRYNHLGSTGTLYAGQRITIPVVPESLRDSATTKPASKPKSKPDKAPQATKRTWRHADPSRAAVRREIIRTARAHGVDPRLALAVSWQESGWQMHHVSHADAIGAMQVLPGTGTWMSLYADRPLELTRLEDNVLAGILLLDFLDDNTSSTRNQVAAYYQGLRAVRERGLYDETQAYVANVFAIRDQIARGWNPA</sequence>
<dbReference type="PANTHER" id="PTHR37423">
    <property type="entry name" value="SOLUBLE LYTIC MUREIN TRANSGLYCOSYLASE-RELATED"/>
    <property type="match status" value="1"/>
</dbReference>
<feature type="region of interest" description="Disordered" evidence="1">
    <location>
        <begin position="105"/>
        <end position="137"/>
    </location>
</feature>
<dbReference type="Proteomes" id="UP000276542">
    <property type="component" value="Unassembled WGS sequence"/>
</dbReference>
<dbReference type="SUPFAM" id="SSF53955">
    <property type="entry name" value="Lysozyme-like"/>
    <property type="match status" value="1"/>
</dbReference>
<dbReference type="Gene3D" id="1.10.530.10">
    <property type="match status" value="1"/>
</dbReference>
<evidence type="ECO:0000313" key="4">
    <source>
        <dbReference type="EMBL" id="RJS44803.1"/>
    </source>
</evidence>
<proteinExistence type="predicted"/>
<dbReference type="Gene3D" id="3.10.350.10">
    <property type="entry name" value="LysM domain"/>
    <property type="match status" value="1"/>
</dbReference>
<dbReference type="AlphaFoldDB" id="A0A3A5H1Y5"/>
<keyword evidence="2" id="KW-0732">Signal</keyword>
<keyword evidence="5" id="KW-1185">Reference proteome</keyword>
<name>A0A3A5H1Y5_9ACTN</name>
<evidence type="ECO:0000259" key="3">
    <source>
        <dbReference type="PROSITE" id="PS51782"/>
    </source>
</evidence>
<evidence type="ECO:0000256" key="2">
    <source>
        <dbReference type="SAM" id="SignalP"/>
    </source>
</evidence>
<dbReference type="SUPFAM" id="SSF54106">
    <property type="entry name" value="LysM domain"/>
    <property type="match status" value="1"/>
</dbReference>
<dbReference type="PROSITE" id="PS51782">
    <property type="entry name" value="LYSM"/>
    <property type="match status" value="1"/>
</dbReference>
<feature type="chain" id="PRO_5017246370" evidence="2">
    <location>
        <begin position="36"/>
        <end position="274"/>
    </location>
</feature>
<dbReference type="OrthoDB" id="5244690at2"/>
<accession>A0A3A5H1Y5</accession>
<feature type="signal peptide" evidence="2">
    <location>
        <begin position="1"/>
        <end position="35"/>
    </location>
</feature>
<dbReference type="Pfam" id="PF01476">
    <property type="entry name" value="LysM"/>
    <property type="match status" value="1"/>
</dbReference>
<dbReference type="SMART" id="SM00257">
    <property type="entry name" value="LysM"/>
    <property type="match status" value="1"/>
</dbReference>